<feature type="domain" description="VWFA" evidence="6">
    <location>
        <begin position="85"/>
        <end position="263"/>
    </location>
</feature>
<keyword evidence="1" id="KW-1003">Cell membrane</keyword>
<evidence type="ECO:0000256" key="3">
    <source>
        <dbReference type="ARBA" id="ARBA00022989"/>
    </source>
</evidence>
<evidence type="ECO:0000256" key="2">
    <source>
        <dbReference type="ARBA" id="ARBA00022692"/>
    </source>
</evidence>
<sequence length="306" mass="35717">MFDGIYFEHPYIFLLFFVFIVCEYFCPMQIPSFYFPHITKFMQPSTKNFQFLFFFKWLSIVMVITALASPVKEESFEDIPRDGYEIGLIIDASSSMQSRGFDKHNQSLHRFDVVKEIVNDFVYKRKNDFLGLVVFGKYSFIASPLTYDKKMLQNIISHLEIGIAGQYTSLYEALAQSVNLLQNNITSHKIAILLTDGYSTKEFDTIPLDTALELVKDAKIKVYPIGIGKEYNKNILQKIARETGGKMFEASNKEELWKVYQTINTLEPSKVLHHRVILLKYYYFYPLFVGLLSLILFVYFRNKRDA</sequence>
<accession>A0A1W1D2H0</accession>
<dbReference type="InterPro" id="IPR050768">
    <property type="entry name" value="UPF0353/GerABKA_families"/>
</dbReference>
<dbReference type="InterPro" id="IPR036465">
    <property type="entry name" value="vWFA_dom_sf"/>
</dbReference>
<name>A0A1W1D2H0_9ZZZZ</name>
<evidence type="ECO:0000313" key="7">
    <source>
        <dbReference type="EMBL" id="SFV74710.1"/>
    </source>
</evidence>
<dbReference type="PANTHER" id="PTHR22550:SF5">
    <property type="entry name" value="LEUCINE ZIPPER PROTEIN 4"/>
    <property type="match status" value="1"/>
</dbReference>
<dbReference type="InterPro" id="IPR002035">
    <property type="entry name" value="VWF_A"/>
</dbReference>
<proteinExistence type="predicted"/>
<dbReference type="Pfam" id="PF00092">
    <property type="entry name" value="VWA"/>
    <property type="match status" value="1"/>
</dbReference>
<keyword evidence="4 5" id="KW-0472">Membrane</keyword>
<feature type="transmembrane region" description="Helical" evidence="5">
    <location>
        <begin position="12"/>
        <end position="30"/>
    </location>
</feature>
<dbReference type="SMART" id="SM00327">
    <property type="entry name" value="VWA"/>
    <property type="match status" value="1"/>
</dbReference>
<dbReference type="EMBL" id="FPHP01000003">
    <property type="protein sequence ID" value="SFV74710.1"/>
    <property type="molecule type" value="Genomic_DNA"/>
</dbReference>
<reference evidence="7" key="1">
    <citation type="submission" date="2016-10" db="EMBL/GenBank/DDBJ databases">
        <authorList>
            <person name="de Groot N.N."/>
        </authorList>
    </citation>
    <scope>NUCLEOTIDE SEQUENCE</scope>
</reference>
<evidence type="ECO:0000256" key="4">
    <source>
        <dbReference type="ARBA" id="ARBA00023136"/>
    </source>
</evidence>
<feature type="transmembrane region" description="Helical" evidence="5">
    <location>
        <begin position="282"/>
        <end position="300"/>
    </location>
</feature>
<keyword evidence="2 5" id="KW-0812">Transmembrane</keyword>
<dbReference type="AlphaFoldDB" id="A0A1W1D2H0"/>
<feature type="transmembrane region" description="Helical" evidence="5">
    <location>
        <begin position="51"/>
        <end position="71"/>
    </location>
</feature>
<evidence type="ECO:0000256" key="1">
    <source>
        <dbReference type="ARBA" id="ARBA00022475"/>
    </source>
</evidence>
<keyword evidence="3 5" id="KW-1133">Transmembrane helix</keyword>
<dbReference type="Gene3D" id="3.40.50.410">
    <property type="entry name" value="von Willebrand factor, type A domain"/>
    <property type="match status" value="1"/>
</dbReference>
<organism evidence="7">
    <name type="scientific">hydrothermal vent metagenome</name>
    <dbReference type="NCBI Taxonomy" id="652676"/>
    <lineage>
        <taxon>unclassified sequences</taxon>
        <taxon>metagenomes</taxon>
        <taxon>ecological metagenomes</taxon>
    </lineage>
</organism>
<gene>
    <name evidence="7" type="ORF">MNB_SM-3-1425</name>
</gene>
<feature type="transmembrane region" description="Helical" evidence="5">
    <location>
        <begin position="129"/>
        <end position="147"/>
    </location>
</feature>
<dbReference type="SUPFAM" id="SSF53300">
    <property type="entry name" value="vWA-like"/>
    <property type="match status" value="1"/>
</dbReference>
<evidence type="ECO:0000256" key="5">
    <source>
        <dbReference type="SAM" id="Phobius"/>
    </source>
</evidence>
<protein>
    <submittedName>
        <fullName evidence="7">BatA (Bacteroides aerotolerance operon)</fullName>
    </submittedName>
</protein>
<dbReference type="PANTHER" id="PTHR22550">
    <property type="entry name" value="SPORE GERMINATION PROTEIN"/>
    <property type="match status" value="1"/>
</dbReference>
<dbReference type="PROSITE" id="PS50234">
    <property type="entry name" value="VWFA"/>
    <property type="match status" value="1"/>
</dbReference>
<evidence type="ECO:0000259" key="6">
    <source>
        <dbReference type="PROSITE" id="PS50234"/>
    </source>
</evidence>